<dbReference type="Gene3D" id="1.20.1280.50">
    <property type="match status" value="1"/>
</dbReference>
<feature type="domain" description="F-box" evidence="3">
    <location>
        <begin position="45"/>
        <end position="88"/>
    </location>
</feature>
<dbReference type="STRING" id="57577.A0A2K3LFJ4"/>
<dbReference type="Pfam" id="PF12937">
    <property type="entry name" value="F-box-like"/>
    <property type="match status" value="1"/>
</dbReference>
<dbReference type="InterPro" id="IPR036047">
    <property type="entry name" value="F-box-like_dom_sf"/>
</dbReference>
<dbReference type="PRINTS" id="PR01573">
    <property type="entry name" value="SUPERTUBBY"/>
</dbReference>
<dbReference type="Pfam" id="PF01167">
    <property type="entry name" value="Tub"/>
    <property type="match status" value="1"/>
</dbReference>
<feature type="domain" description="Tubby C-terminal" evidence="2">
    <location>
        <begin position="106"/>
        <end position="359"/>
    </location>
</feature>
<dbReference type="Gene3D" id="3.20.90.10">
    <property type="entry name" value="Tubby Protein, Chain A"/>
    <property type="match status" value="1"/>
</dbReference>
<dbReference type="InterPro" id="IPR025659">
    <property type="entry name" value="Tubby-like_C"/>
</dbReference>
<evidence type="ECO:0000313" key="4">
    <source>
        <dbReference type="EMBL" id="PNX77312.1"/>
    </source>
</evidence>
<gene>
    <name evidence="4" type="ORF">L195_g033276</name>
</gene>
<protein>
    <submittedName>
        <fullName evidence="4">Tubby-like F-box protein 5-like</fullName>
    </submittedName>
</protein>
<reference evidence="4 5" key="1">
    <citation type="journal article" date="2014" name="Am. J. Bot.">
        <title>Genome assembly and annotation for red clover (Trifolium pratense; Fabaceae).</title>
        <authorList>
            <person name="Istvanek J."/>
            <person name="Jaros M."/>
            <person name="Krenek A."/>
            <person name="Repkova J."/>
        </authorList>
    </citation>
    <scope>NUCLEOTIDE SEQUENCE [LARGE SCALE GENOMIC DNA]</scope>
    <source>
        <strain evidence="5">cv. Tatra</strain>
        <tissue evidence="4">Young leaves</tissue>
    </source>
</reference>
<name>A0A2K3LFJ4_TRIPR</name>
<organism evidence="4 5">
    <name type="scientific">Trifolium pratense</name>
    <name type="common">Red clover</name>
    <dbReference type="NCBI Taxonomy" id="57577"/>
    <lineage>
        <taxon>Eukaryota</taxon>
        <taxon>Viridiplantae</taxon>
        <taxon>Streptophyta</taxon>
        <taxon>Embryophyta</taxon>
        <taxon>Tracheophyta</taxon>
        <taxon>Spermatophyta</taxon>
        <taxon>Magnoliopsida</taxon>
        <taxon>eudicotyledons</taxon>
        <taxon>Gunneridae</taxon>
        <taxon>Pentapetalae</taxon>
        <taxon>rosids</taxon>
        <taxon>fabids</taxon>
        <taxon>Fabales</taxon>
        <taxon>Fabaceae</taxon>
        <taxon>Papilionoideae</taxon>
        <taxon>50 kb inversion clade</taxon>
        <taxon>NPAAA clade</taxon>
        <taxon>Hologalegina</taxon>
        <taxon>IRL clade</taxon>
        <taxon>Trifolieae</taxon>
        <taxon>Trifolium</taxon>
    </lineage>
</organism>
<evidence type="ECO:0000256" key="1">
    <source>
        <dbReference type="ARBA" id="ARBA00007129"/>
    </source>
</evidence>
<dbReference type="PANTHER" id="PTHR16517:SF104">
    <property type="entry name" value="TUBBY-LIKE F-BOX PROTEIN 6"/>
    <property type="match status" value="1"/>
</dbReference>
<accession>A0A2K3LFJ4</accession>
<dbReference type="SUPFAM" id="SSF81383">
    <property type="entry name" value="F-box domain"/>
    <property type="match status" value="1"/>
</dbReference>
<proteinExistence type="inferred from homology"/>
<evidence type="ECO:0000313" key="5">
    <source>
        <dbReference type="Proteomes" id="UP000236291"/>
    </source>
</evidence>
<comment type="caution">
    <text evidence="4">The sequence shown here is derived from an EMBL/GenBank/DDBJ whole genome shotgun (WGS) entry which is preliminary data.</text>
</comment>
<dbReference type="Proteomes" id="UP000236291">
    <property type="component" value="Unassembled WGS sequence"/>
</dbReference>
<dbReference type="SUPFAM" id="SSF54518">
    <property type="entry name" value="Tubby C-terminal domain-like"/>
    <property type="match status" value="1"/>
</dbReference>
<dbReference type="CDD" id="cd22153">
    <property type="entry name" value="F-box_AtTLP-like"/>
    <property type="match status" value="1"/>
</dbReference>
<sequence>MSFKSIVKVMKEGISNLYRIVVPCSSPSPSASAPPRTESSSQGQWANLPSELLLDVIQRIDASETTWPSRRALVACASVCKAWRAITKSFVSTLEQCGIITFPISLKQPAPRDNPIHCYIRKERYSSTFSLYLGLSPPTNFDRSKLLFHAKKVRRATGGTEFIISLVAKNFSKTKNTYIGKIRTNFIGTKSKIYERHPPFPLSRKIATISYRFFVLHSPSPRHIECTMHLIPTSSIQEGGTAPTPLEFASYHIQHESSKGKKPKVVEFDSTCTDFEREPLILKNKALTWSEQLQYWHLDFSGRVTVDSVKNFQLVAAEDPWEKKVILQFGKIGDDTFMMDYWYPLSAFQAFAICLSSFGKKPDFI</sequence>
<evidence type="ECO:0000259" key="3">
    <source>
        <dbReference type="Pfam" id="PF12937"/>
    </source>
</evidence>
<dbReference type="PANTHER" id="PTHR16517">
    <property type="entry name" value="TUBBY-RELATED"/>
    <property type="match status" value="1"/>
</dbReference>
<dbReference type="AlphaFoldDB" id="A0A2K3LFJ4"/>
<dbReference type="EMBL" id="ASHM01032134">
    <property type="protein sequence ID" value="PNX77312.1"/>
    <property type="molecule type" value="Genomic_DNA"/>
</dbReference>
<comment type="similarity">
    <text evidence="1">Belongs to the TUB family.</text>
</comment>
<reference evidence="4 5" key="2">
    <citation type="journal article" date="2017" name="Front. Plant Sci.">
        <title>Gene Classification and Mining of Molecular Markers Useful in Red Clover (Trifolium pratense) Breeding.</title>
        <authorList>
            <person name="Istvanek J."/>
            <person name="Dluhosova J."/>
            <person name="Dluhos P."/>
            <person name="Patkova L."/>
            <person name="Nedelnik J."/>
            <person name="Repkova J."/>
        </authorList>
    </citation>
    <scope>NUCLEOTIDE SEQUENCE [LARGE SCALE GENOMIC DNA]</scope>
    <source>
        <strain evidence="5">cv. Tatra</strain>
        <tissue evidence="4">Young leaves</tissue>
    </source>
</reference>
<dbReference type="InterPro" id="IPR001810">
    <property type="entry name" value="F-box_dom"/>
</dbReference>
<evidence type="ECO:0000259" key="2">
    <source>
        <dbReference type="Pfam" id="PF01167"/>
    </source>
</evidence>
<dbReference type="InterPro" id="IPR000007">
    <property type="entry name" value="Tubby_C"/>
</dbReference>